<proteinExistence type="predicted"/>
<organism evidence="2 3">
    <name type="scientific">Eumeta variegata</name>
    <name type="common">Bagworm moth</name>
    <name type="synonym">Eumeta japonica</name>
    <dbReference type="NCBI Taxonomy" id="151549"/>
    <lineage>
        <taxon>Eukaryota</taxon>
        <taxon>Metazoa</taxon>
        <taxon>Ecdysozoa</taxon>
        <taxon>Arthropoda</taxon>
        <taxon>Hexapoda</taxon>
        <taxon>Insecta</taxon>
        <taxon>Pterygota</taxon>
        <taxon>Neoptera</taxon>
        <taxon>Endopterygota</taxon>
        <taxon>Lepidoptera</taxon>
        <taxon>Glossata</taxon>
        <taxon>Ditrysia</taxon>
        <taxon>Tineoidea</taxon>
        <taxon>Psychidae</taxon>
        <taxon>Oiketicinae</taxon>
        <taxon>Eumeta</taxon>
    </lineage>
</organism>
<feature type="compositionally biased region" description="Basic and acidic residues" evidence="1">
    <location>
        <begin position="126"/>
        <end position="135"/>
    </location>
</feature>
<comment type="caution">
    <text evidence="2">The sequence shown here is derived from an EMBL/GenBank/DDBJ whole genome shotgun (WGS) entry which is preliminary data.</text>
</comment>
<protein>
    <submittedName>
        <fullName evidence="2">Uncharacterized protein</fullName>
    </submittedName>
</protein>
<evidence type="ECO:0000256" key="1">
    <source>
        <dbReference type="SAM" id="MobiDB-lite"/>
    </source>
</evidence>
<feature type="compositionally biased region" description="Basic and acidic residues" evidence="1">
    <location>
        <begin position="162"/>
        <end position="171"/>
    </location>
</feature>
<reference evidence="2 3" key="1">
    <citation type="journal article" date="2019" name="Commun. Biol.">
        <title>The bagworm genome reveals a unique fibroin gene that provides high tensile strength.</title>
        <authorList>
            <person name="Kono N."/>
            <person name="Nakamura H."/>
            <person name="Ohtoshi R."/>
            <person name="Tomita M."/>
            <person name="Numata K."/>
            <person name="Arakawa K."/>
        </authorList>
    </citation>
    <scope>NUCLEOTIDE SEQUENCE [LARGE SCALE GENOMIC DNA]</scope>
</reference>
<keyword evidence="3" id="KW-1185">Reference proteome</keyword>
<dbReference type="AlphaFoldDB" id="A0A4C2A2I6"/>
<gene>
    <name evidence="2" type="ORF">EVAR_90813_1</name>
</gene>
<sequence>MRDVRRARSLEVCPRLFSRKFILKLLRHRRSKRKENTYASVCTPKRVKAVKPHAGRVGSAIRLGPRNISSDTRLAARKMLPGPLGLQISESDRKLSSFQSSDSRMHISPAVGGSESPSDQKLPGQHSDRAGDSCKGRPSAATTEGGINAPDRELQKSDLPADSDKLRHRYESNAQNP</sequence>
<dbReference type="Proteomes" id="UP000299102">
    <property type="component" value="Unassembled WGS sequence"/>
</dbReference>
<dbReference type="EMBL" id="BGZK01002558">
    <property type="protein sequence ID" value="GBP94896.1"/>
    <property type="molecule type" value="Genomic_DNA"/>
</dbReference>
<feature type="region of interest" description="Disordered" evidence="1">
    <location>
        <begin position="82"/>
        <end position="177"/>
    </location>
</feature>
<accession>A0A4C2A2I6</accession>
<evidence type="ECO:0000313" key="3">
    <source>
        <dbReference type="Proteomes" id="UP000299102"/>
    </source>
</evidence>
<evidence type="ECO:0000313" key="2">
    <source>
        <dbReference type="EMBL" id="GBP94896.1"/>
    </source>
</evidence>
<name>A0A4C2A2I6_EUMVA</name>